<dbReference type="GO" id="GO:0006508">
    <property type="term" value="P:proteolysis"/>
    <property type="evidence" value="ECO:0007669"/>
    <property type="project" value="InterPro"/>
</dbReference>
<comment type="caution">
    <text evidence="4">The sequence shown here is derived from an EMBL/GenBank/DDBJ whole genome shotgun (WGS) entry which is preliminary data.</text>
</comment>
<evidence type="ECO:0000256" key="1">
    <source>
        <dbReference type="ARBA" id="ARBA00011073"/>
    </source>
</evidence>
<feature type="non-terminal residue" evidence="4">
    <location>
        <position position="1"/>
    </location>
</feature>
<name>A0A8J2KZX3_9HEXA</name>
<dbReference type="EMBL" id="CAJVCH010530739">
    <property type="protein sequence ID" value="CAG7823836.1"/>
    <property type="molecule type" value="Genomic_DNA"/>
</dbReference>
<dbReference type="InterPro" id="IPR000209">
    <property type="entry name" value="Peptidase_S8/S53_dom"/>
</dbReference>
<feature type="domain" description="Peptidase S8/S53" evidence="3">
    <location>
        <begin position="97"/>
        <end position="202"/>
    </location>
</feature>
<keyword evidence="5" id="KW-1185">Reference proteome</keyword>
<dbReference type="InterPro" id="IPR051048">
    <property type="entry name" value="Peptidase_S8/S53_subtilisin"/>
</dbReference>
<evidence type="ECO:0000256" key="2">
    <source>
        <dbReference type="PROSITE-ProRule" id="PRU01240"/>
    </source>
</evidence>
<proteinExistence type="inferred from homology"/>
<reference evidence="4" key="1">
    <citation type="submission" date="2021-06" db="EMBL/GenBank/DDBJ databases">
        <authorList>
            <person name="Hodson N. C."/>
            <person name="Mongue J. A."/>
            <person name="Jaron S. K."/>
        </authorList>
    </citation>
    <scope>NUCLEOTIDE SEQUENCE</scope>
</reference>
<dbReference type="PANTHER" id="PTHR43399:SF4">
    <property type="entry name" value="CELL WALL-ASSOCIATED PROTEASE"/>
    <property type="match status" value="1"/>
</dbReference>
<dbReference type="OrthoDB" id="1740355at2759"/>
<evidence type="ECO:0000259" key="3">
    <source>
        <dbReference type="Pfam" id="PF00082"/>
    </source>
</evidence>
<sequence length="204" mass="22379">MWITNQLSIKGASTALVDKLTAIDEVTKIDADAQFEIIEPKEESDGHLKDARPLSRSLKYSNIQYGIEKLKVPEVWSQGYYGQGIVVDGQEFPYDPHHSGHGTHVTGTVVGHNGIGVAPGSRWMSCKLTSEQNIFPTSAIACLQHFLCPGDKFGGNRNCSKAPRVICNSWGLEDMAELEDVYPAVFAFKNTDTFLVFAIGNYGP</sequence>
<dbReference type="PROSITE" id="PS51892">
    <property type="entry name" value="SUBTILASE"/>
    <property type="match status" value="1"/>
</dbReference>
<gene>
    <name evidence="4" type="ORF">AFUS01_LOCUS34028</name>
</gene>
<protein>
    <recommendedName>
        <fullName evidence="3">Peptidase S8/S53 domain-containing protein</fullName>
    </recommendedName>
</protein>
<dbReference type="Proteomes" id="UP000708208">
    <property type="component" value="Unassembled WGS sequence"/>
</dbReference>
<evidence type="ECO:0000313" key="4">
    <source>
        <dbReference type="EMBL" id="CAG7823836.1"/>
    </source>
</evidence>
<organism evidence="4 5">
    <name type="scientific">Allacma fusca</name>
    <dbReference type="NCBI Taxonomy" id="39272"/>
    <lineage>
        <taxon>Eukaryota</taxon>
        <taxon>Metazoa</taxon>
        <taxon>Ecdysozoa</taxon>
        <taxon>Arthropoda</taxon>
        <taxon>Hexapoda</taxon>
        <taxon>Collembola</taxon>
        <taxon>Symphypleona</taxon>
        <taxon>Sminthuridae</taxon>
        <taxon>Allacma</taxon>
    </lineage>
</organism>
<comment type="caution">
    <text evidence="2">Lacks conserved residue(s) required for the propagation of feature annotation.</text>
</comment>
<dbReference type="InterPro" id="IPR022398">
    <property type="entry name" value="Peptidase_S8_His-AS"/>
</dbReference>
<comment type="similarity">
    <text evidence="1 2">Belongs to the peptidase S8 family.</text>
</comment>
<dbReference type="PANTHER" id="PTHR43399">
    <property type="entry name" value="SUBTILISIN-RELATED"/>
    <property type="match status" value="1"/>
</dbReference>
<evidence type="ECO:0000313" key="5">
    <source>
        <dbReference type="Proteomes" id="UP000708208"/>
    </source>
</evidence>
<dbReference type="AlphaFoldDB" id="A0A8J2KZX3"/>
<dbReference type="GO" id="GO:0008236">
    <property type="term" value="F:serine-type peptidase activity"/>
    <property type="evidence" value="ECO:0007669"/>
    <property type="project" value="InterPro"/>
</dbReference>
<dbReference type="Pfam" id="PF00082">
    <property type="entry name" value="Peptidase_S8"/>
    <property type="match status" value="1"/>
</dbReference>
<accession>A0A8J2KZX3</accession>
<dbReference type="PROSITE" id="PS00137">
    <property type="entry name" value="SUBTILASE_HIS"/>
    <property type="match status" value="1"/>
</dbReference>